<gene>
    <name evidence="2" type="ORF">SAMN05444716_10612</name>
</gene>
<organism evidence="2 3">
    <name type="scientific">Streptomyces harbinensis</name>
    <dbReference type="NCBI Taxonomy" id="1176198"/>
    <lineage>
        <taxon>Bacteria</taxon>
        <taxon>Bacillati</taxon>
        <taxon>Actinomycetota</taxon>
        <taxon>Actinomycetes</taxon>
        <taxon>Kitasatosporales</taxon>
        <taxon>Streptomycetaceae</taxon>
        <taxon>Streptomyces</taxon>
    </lineage>
</organism>
<evidence type="ECO:0000313" key="2">
    <source>
        <dbReference type="EMBL" id="SFT02572.1"/>
    </source>
</evidence>
<protein>
    <submittedName>
        <fullName evidence="2">Putative methionine and alanine importer, small subunit</fullName>
    </submittedName>
</protein>
<keyword evidence="1" id="KW-1133">Transmembrane helix</keyword>
<sequence length="36" mass="3854">MTGGAIIMMIIAMVIVWGGMIGAIIKLTRHPDTPED</sequence>
<evidence type="ECO:0000256" key="1">
    <source>
        <dbReference type="SAM" id="Phobius"/>
    </source>
</evidence>
<keyword evidence="3" id="KW-1185">Reference proteome</keyword>
<dbReference type="EMBL" id="FPAB01000006">
    <property type="protein sequence ID" value="SFT02572.1"/>
    <property type="molecule type" value="Genomic_DNA"/>
</dbReference>
<dbReference type="STRING" id="1176198.SAMN05444716_10612"/>
<dbReference type="RefSeq" id="WP_019432905.1">
    <property type="nucleotide sequence ID" value="NZ_CP054938.1"/>
</dbReference>
<proteinExistence type="predicted"/>
<accession>A0A1I6UM99</accession>
<dbReference type="InterPro" id="IPR031596">
    <property type="entry name" value="MaAIMP_sms"/>
</dbReference>
<dbReference type="AlphaFoldDB" id="A0A1I6UM99"/>
<reference evidence="3" key="1">
    <citation type="submission" date="2016-10" db="EMBL/GenBank/DDBJ databases">
        <authorList>
            <person name="Varghese N."/>
            <person name="Submissions S."/>
        </authorList>
    </citation>
    <scope>NUCLEOTIDE SEQUENCE [LARGE SCALE GENOMIC DNA]</scope>
    <source>
        <strain evidence="3">CGMCC 4.7047</strain>
    </source>
</reference>
<feature type="transmembrane region" description="Helical" evidence="1">
    <location>
        <begin position="6"/>
        <end position="25"/>
    </location>
</feature>
<dbReference type="Proteomes" id="UP000198873">
    <property type="component" value="Unassembled WGS sequence"/>
</dbReference>
<dbReference type="NCBIfam" id="NF033493">
    <property type="entry name" value="MetS_like_NSS"/>
    <property type="match status" value="1"/>
</dbReference>
<keyword evidence="1" id="KW-0812">Transmembrane</keyword>
<name>A0A1I6UM99_9ACTN</name>
<dbReference type="Pfam" id="PF16951">
    <property type="entry name" value="MaAIMP_sms"/>
    <property type="match status" value="1"/>
</dbReference>
<keyword evidence="1" id="KW-0472">Membrane</keyword>
<evidence type="ECO:0000313" key="3">
    <source>
        <dbReference type="Proteomes" id="UP000198873"/>
    </source>
</evidence>